<dbReference type="AlphaFoldDB" id="A0A1R3L3L8"/>
<dbReference type="EMBL" id="AWUE01002981">
    <property type="protein sequence ID" value="OMP13878.1"/>
    <property type="molecule type" value="Genomic_DNA"/>
</dbReference>
<evidence type="ECO:0000256" key="6">
    <source>
        <dbReference type="ARBA" id="ARBA00022825"/>
    </source>
</evidence>
<name>A0A1R3L3L8_9ROSI</name>
<reference evidence="8" key="1">
    <citation type="submission" date="2013-09" db="EMBL/GenBank/DDBJ databases">
        <title>Corchorus olitorius genome sequencing.</title>
        <authorList>
            <person name="Alam M."/>
            <person name="Haque M.S."/>
            <person name="Islam M.S."/>
            <person name="Emdad E.M."/>
            <person name="Islam M.M."/>
            <person name="Ahmed B."/>
            <person name="Halim A."/>
            <person name="Hossen Q.M.M."/>
            <person name="Hossain M.Z."/>
            <person name="Ahmed R."/>
            <person name="Khan M.M."/>
            <person name="Islam R."/>
            <person name="Rashid M.M."/>
            <person name="Khan S.A."/>
            <person name="Rahman M.S."/>
            <person name="Alam M."/>
            <person name="Yahiya A.S."/>
            <person name="Khan M.S."/>
            <person name="Azam M.S."/>
            <person name="Haque T."/>
            <person name="Lashkar M.Z.H."/>
            <person name="Akhand A.I."/>
            <person name="Morshed G."/>
            <person name="Roy S."/>
            <person name="Uddin K.S."/>
            <person name="Rabeya T."/>
            <person name="Hossain A.S."/>
            <person name="Chowdhury A."/>
            <person name="Snigdha A.R."/>
            <person name="Mortoza M.S."/>
            <person name="Matin S.A."/>
            <person name="Hoque S.M.E."/>
            <person name="Islam M.K."/>
            <person name="Roy D.K."/>
            <person name="Haider R."/>
            <person name="Moosa M.M."/>
            <person name="Elias S.M."/>
            <person name="Hasan A.M."/>
            <person name="Jahan S."/>
            <person name="Shafiuddin M."/>
            <person name="Mahmood N."/>
            <person name="Shommy N.S."/>
        </authorList>
    </citation>
    <scope>NUCLEOTIDE SEQUENCE [LARGE SCALE GENOMIC DNA]</scope>
    <source>
        <strain evidence="8">cv. O-4</strain>
    </source>
</reference>
<comment type="similarity">
    <text evidence="2">Belongs to the peptidase S41B family.</text>
</comment>
<accession>A0A1R3L3L8</accession>
<dbReference type="PANTHER" id="PTHR43253">
    <property type="entry name" value="TRICORN PROTEASE HOMOLOG 2-RELATED"/>
    <property type="match status" value="1"/>
</dbReference>
<sequence>MRIKEAEFEIRNKTENYDTTVGNLEYSKNELEGKKKELETITSETQKEEDALLAKAAEAEANIEERLVKVYYRLRNSFKNGLAVVSIDRDSCSGCHNKIPAQMQSEIRQPQETLLLRNPSISANNIAFVYGGDIWIADKSGANPRRLTTNPGVEQNPMFSPDGKKVAFTGNYDGNTDVYVIPVTGGEPKRITYHPSSDVLRGWLNNDEVYYTTSRDFTYALSPRLYSSNIQMSGMDKALITPEATQGSPSADGRYWAYIKNTDPTERDRVAFKRYRGGGMPTIWIFDTKTKEIETIPNVKSNDVKPLWLGTKVYFLSDRDKIVNIFSYDTKTKKVEKLTDFKDYDVRSLNGNGNDLIFEYAGVLNILNLNGNKITPLHITVNTDVMYKRPYYKDIKDDIRYATLSPTGQRALFEARGEIFTVPKEKGEARNLSNSPGSHERFPDWSPNGKWVSYISDKNGTYQLVLMDQFGKDQPLYFNLGETNFYFEPTWSPDSKKLFYNDAHLNLYYIDIASKAVVKVADDKLSGQTGRVSNHFQPSWSPDSKWISFIRTLENGAPAVFMYNLDTKKTQQITDGMSSARSTAFSQDA</sequence>
<evidence type="ECO:0008006" key="9">
    <source>
        <dbReference type="Google" id="ProtNLM"/>
    </source>
</evidence>
<keyword evidence="5" id="KW-0378">Hydrolase</keyword>
<keyword evidence="3" id="KW-0963">Cytoplasm</keyword>
<evidence type="ECO:0000256" key="3">
    <source>
        <dbReference type="ARBA" id="ARBA00022490"/>
    </source>
</evidence>
<gene>
    <name evidence="7" type="ORF">COLO4_00749</name>
</gene>
<comment type="subcellular location">
    <subcellularLocation>
        <location evidence="1">Cytoplasm</location>
    </subcellularLocation>
</comment>
<dbReference type="Proteomes" id="UP000187203">
    <property type="component" value="Unassembled WGS sequence"/>
</dbReference>
<dbReference type="Gene3D" id="2.120.10.60">
    <property type="entry name" value="Tricorn protease N-terminal domain"/>
    <property type="match status" value="1"/>
</dbReference>
<dbReference type="InterPro" id="IPR015943">
    <property type="entry name" value="WD40/YVTN_repeat-like_dom_sf"/>
</dbReference>
<keyword evidence="8" id="KW-1185">Reference proteome</keyword>
<protein>
    <recommendedName>
        <fullName evidence="9">Peptidase S41</fullName>
    </recommendedName>
</protein>
<dbReference type="GO" id="GO:0005737">
    <property type="term" value="C:cytoplasm"/>
    <property type="evidence" value="ECO:0007669"/>
    <property type="project" value="UniProtKB-SubCell"/>
</dbReference>
<evidence type="ECO:0000256" key="2">
    <source>
        <dbReference type="ARBA" id="ARBA00008524"/>
    </source>
</evidence>
<dbReference type="SUPFAM" id="SSF69304">
    <property type="entry name" value="Tricorn protease N-terminal domain"/>
    <property type="match status" value="2"/>
</dbReference>
<comment type="caution">
    <text evidence="7">The sequence shown here is derived from an EMBL/GenBank/DDBJ whole genome shotgun (WGS) entry which is preliminary data.</text>
</comment>
<organism evidence="7 8">
    <name type="scientific">Corchorus olitorius</name>
    <dbReference type="NCBI Taxonomy" id="93759"/>
    <lineage>
        <taxon>Eukaryota</taxon>
        <taxon>Viridiplantae</taxon>
        <taxon>Streptophyta</taxon>
        <taxon>Embryophyta</taxon>
        <taxon>Tracheophyta</taxon>
        <taxon>Spermatophyta</taxon>
        <taxon>Magnoliopsida</taxon>
        <taxon>eudicotyledons</taxon>
        <taxon>Gunneridae</taxon>
        <taxon>Pentapetalae</taxon>
        <taxon>rosids</taxon>
        <taxon>malvids</taxon>
        <taxon>Malvales</taxon>
        <taxon>Malvaceae</taxon>
        <taxon>Grewioideae</taxon>
        <taxon>Apeibeae</taxon>
        <taxon>Corchorus</taxon>
    </lineage>
</organism>
<dbReference type="PANTHER" id="PTHR43253:SF1">
    <property type="entry name" value="TRICORN PROTEASE HOMOLOG 2-RELATED"/>
    <property type="match status" value="1"/>
</dbReference>
<dbReference type="Pfam" id="PF26550">
    <property type="entry name" value="Tricorn_2nd"/>
    <property type="match status" value="1"/>
</dbReference>
<keyword evidence="6" id="KW-0720">Serine protease</keyword>
<dbReference type="GO" id="GO:0006508">
    <property type="term" value="P:proteolysis"/>
    <property type="evidence" value="ECO:0007669"/>
    <property type="project" value="UniProtKB-KW"/>
</dbReference>
<dbReference type="GO" id="GO:0008236">
    <property type="term" value="F:serine-type peptidase activity"/>
    <property type="evidence" value="ECO:0007669"/>
    <property type="project" value="UniProtKB-KW"/>
</dbReference>
<keyword evidence="4" id="KW-0645">Protease</keyword>
<dbReference type="OrthoDB" id="448534at2759"/>
<evidence type="ECO:0000313" key="8">
    <source>
        <dbReference type="Proteomes" id="UP000187203"/>
    </source>
</evidence>
<evidence type="ECO:0000256" key="4">
    <source>
        <dbReference type="ARBA" id="ARBA00022670"/>
    </source>
</evidence>
<evidence type="ECO:0000256" key="1">
    <source>
        <dbReference type="ARBA" id="ARBA00004496"/>
    </source>
</evidence>
<dbReference type="InterPro" id="IPR012393">
    <property type="entry name" value="Tricorn_protease"/>
</dbReference>
<dbReference type="Pfam" id="PF26549">
    <property type="entry name" value="Tricorn_N"/>
    <property type="match status" value="1"/>
</dbReference>
<evidence type="ECO:0000313" key="7">
    <source>
        <dbReference type="EMBL" id="OMP13878.1"/>
    </source>
</evidence>
<dbReference type="Gene3D" id="2.130.10.10">
    <property type="entry name" value="YVTN repeat-like/Quinoprotein amine dehydrogenase"/>
    <property type="match status" value="1"/>
</dbReference>
<evidence type="ECO:0000256" key="5">
    <source>
        <dbReference type="ARBA" id="ARBA00022801"/>
    </source>
</evidence>
<proteinExistence type="inferred from homology"/>